<comment type="caution">
    <text evidence="1">The sequence shown here is derived from an EMBL/GenBank/DDBJ whole genome shotgun (WGS) entry which is preliminary data.</text>
</comment>
<dbReference type="Proteomes" id="UP000018721">
    <property type="component" value="Unassembled WGS sequence"/>
</dbReference>
<keyword evidence="2" id="KW-1185">Reference proteome</keyword>
<sequence>MGGSEYSSAGVTRQRVSWLAKSEGVLVCMPVLVGLQKSSLNAVFGAEGGQELYFDSVSVKAGAMVPQARNTAEERAMFRICRVDSQ</sequence>
<gene>
    <name evidence="1" type="ORF">F443_15980</name>
</gene>
<proteinExistence type="predicted"/>
<dbReference type="EMBL" id="ANIZ01002777">
    <property type="protein sequence ID" value="ETI38245.1"/>
    <property type="molecule type" value="Genomic_DNA"/>
</dbReference>
<dbReference type="HOGENOM" id="CLU_2547541_0_0_1"/>
<evidence type="ECO:0000313" key="1">
    <source>
        <dbReference type="EMBL" id="ETI38245.1"/>
    </source>
</evidence>
<name>V9EG93_PHYNI</name>
<protein>
    <submittedName>
        <fullName evidence="1">Uncharacterized protein</fullName>
    </submittedName>
</protein>
<organism evidence="1 2">
    <name type="scientific">Phytophthora nicotianae P1569</name>
    <dbReference type="NCBI Taxonomy" id="1317065"/>
    <lineage>
        <taxon>Eukaryota</taxon>
        <taxon>Sar</taxon>
        <taxon>Stramenopiles</taxon>
        <taxon>Oomycota</taxon>
        <taxon>Peronosporomycetes</taxon>
        <taxon>Peronosporales</taxon>
        <taxon>Peronosporaceae</taxon>
        <taxon>Phytophthora</taxon>
    </lineage>
</organism>
<accession>V9EG93</accession>
<reference evidence="1 2" key="1">
    <citation type="submission" date="2013-11" db="EMBL/GenBank/DDBJ databases">
        <title>The Genome Sequence of Phytophthora parasitica P1569.</title>
        <authorList>
            <consortium name="The Broad Institute Genomics Platform"/>
            <person name="Russ C."/>
            <person name="Tyler B."/>
            <person name="Panabieres F."/>
            <person name="Shan W."/>
            <person name="Tripathy S."/>
            <person name="Grunwald N."/>
            <person name="Machado M."/>
            <person name="Johnson C.S."/>
            <person name="Arredondo F."/>
            <person name="Hong C."/>
            <person name="Coffey M."/>
            <person name="Young S.K."/>
            <person name="Zeng Q."/>
            <person name="Gargeya S."/>
            <person name="Fitzgerald M."/>
            <person name="Abouelleil A."/>
            <person name="Alvarado L."/>
            <person name="Chapman S.B."/>
            <person name="Gainer-Dewar J."/>
            <person name="Goldberg J."/>
            <person name="Griggs A."/>
            <person name="Gujja S."/>
            <person name="Hansen M."/>
            <person name="Howarth C."/>
            <person name="Imamovic A."/>
            <person name="Ireland A."/>
            <person name="Larimer J."/>
            <person name="McCowan C."/>
            <person name="Murphy C."/>
            <person name="Pearson M."/>
            <person name="Poon T.W."/>
            <person name="Priest M."/>
            <person name="Roberts A."/>
            <person name="Saif S."/>
            <person name="Shea T."/>
            <person name="Sykes S."/>
            <person name="Wortman J."/>
            <person name="Nusbaum C."/>
            <person name="Birren B."/>
        </authorList>
    </citation>
    <scope>NUCLEOTIDE SEQUENCE [LARGE SCALE GENOMIC DNA]</scope>
    <source>
        <strain evidence="1 2">P1569</strain>
    </source>
</reference>
<evidence type="ECO:0000313" key="2">
    <source>
        <dbReference type="Proteomes" id="UP000018721"/>
    </source>
</evidence>
<dbReference type="AlphaFoldDB" id="V9EG93"/>